<keyword evidence="1" id="KW-0963">Cytoplasm</keyword>
<organism evidence="2">
    <name type="scientific">mine drainage metagenome</name>
    <dbReference type="NCBI Taxonomy" id="410659"/>
    <lineage>
        <taxon>unclassified sequences</taxon>
        <taxon>metagenomes</taxon>
        <taxon>ecological metagenomes</taxon>
    </lineage>
</organism>
<reference evidence="2" key="2">
    <citation type="journal article" date="2014" name="ISME J.">
        <title>Microbial stratification in low pH oxic and suboxic macroscopic growths along an acid mine drainage.</title>
        <authorList>
            <person name="Mendez-Garcia C."/>
            <person name="Mesa V."/>
            <person name="Sprenger R.R."/>
            <person name="Richter M."/>
            <person name="Diez M.S."/>
            <person name="Solano J."/>
            <person name="Bargiela R."/>
            <person name="Golyshina O.V."/>
            <person name="Manteca A."/>
            <person name="Ramos J.L."/>
            <person name="Gallego J.R."/>
            <person name="Llorente I."/>
            <person name="Martins Dos Santos V.A."/>
            <person name="Jensen O.N."/>
            <person name="Pelaez A.I."/>
            <person name="Sanchez J."/>
            <person name="Ferrer M."/>
        </authorList>
    </citation>
    <scope>NUCLEOTIDE SEQUENCE</scope>
</reference>
<gene>
    <name evidence="2" type="ORF">B1B_06449</name>
</gene>
<dbReference type="PANTHER" id="PTHR30135">
    <property type="entry name" value="UNCHARACTERIZED PROTEIN YVCK-RELATED"/>
    <property type="match status" value="1"/>
</dbReference>
<dbReference type="InterPro" id="IPR010119">
    <property type="entry name" value="Gluconeogen_factor"/>
</dbReference>
<dbReference type="InterPro" id="IPR002882">
    <property type="entry name" value="CofD"/>
</dbReference>
<protein>
    <submittedName>
        <fullName evidence="2">Protein belonging to LPPG:FO 2-phospho-L-lactate transferase CofD/UPF0052</fullName>
    </submittedName>
</protein>
<dbReference type="PANTHER" id="PTHR30135:SF3">
    <property type="entry name" value="GLUCONEOGENESIS FACTOR-RELATED"/>
    <property type="match status" value="1"/>
</dbReference>
<comment type="caution">
    <text evidence="2">The sequence shown here is derived from an EMBL/GenBank/DDBJ whole genome shotgun (WGS) entry which is preliminary data.</text>
</comment>
<proteinExistence type="predicted"/>
<feature type="non-terminal residue" evidence="2">
    <location>
        <position position="82"/>
    </location>
</feature>
<dbReference type="AlphaFoldDB" id="T1B9T2"/>
<dbReference type="Gene3D" id="3.40.50.10680">
    <property type="entry name" value="CofD-like domains"/>
    <property type="match status" value="1"/>
</dbReference>
<reference evidence="2" key="1">
    <citation type="submission" date="2013-08" db="EMBL/GenBank/DDBJ databases">
        <authorList>
            <person name="Mendez C."/>
            <person name="Richter M."/>
            <person name="Ferrer M."/>
            <person name="Sanchez J."/>
        </authorList>
    </citation>
    <scope>NUCLEOTIDE SEQUENCE</scope>
</reference>
<evidence type="ECO:0000256" key="1">
    <source>
        <dbReference type="ARBA" id="ARBA00022490"/>
    </source>
</evidence>
<dbReference type="InterPro" id="IPR038136">
    <property type="entry name" value="CofD-like_dom_sf"/>
</dbReference>
<dbReference type="Pfam" id="PF01933">
    <property type="entry name" value="CofD"/>
    <property type="match status" value="1"/>
</dbReference>
<sequence length="82" mass="8676">MLLGLGLYKLTASLLSPFPGGNKALVERLYDFRRLRKGPRIVAIGGGTGLSTLLRGIKRHSGNITALVTVADDGGSSGRLRQ</sequence>
<dbReference type="EMBL" id="AUZY01004088">
    <property type="protein sequence ID" value="EQD65188.1"/>
    <property type="molecule type" value="Genomic_DNA"/>
</dbReference>
<dbReference type="SUPFAM" id="SSF142338">
    <property type="entry name" value="CofD-like"/>
    <property type="match status" value="1"/>
</dbReference>
<accession>T1B9T2</accession>
<keyword evidence="2" id="KW-0808">Transferase</keyword>
<evidence type="ECO:0000313" key="2">
    <source>
        <dbReference type="EMBL" id="EQD65188.1"/>
    </source>
</evidence>
<dbReference type="GO" id="GO:0043743">
    <property type="term" value="F:LPPG:FO 2-phospho-L-lactate transferase activity"/>
    <property type="evidence" value="ECO:0007669"/>
    <property type="project" value="InterPro"/>
</dbReference>
<name>T1B9T2_9ZZZZ</name>